<name>A0A4P8EKN3_9RHOB</name>
<keyword evidence="2" id="KW-1185">Reference proteome</keyword>
<dbReference type="RefSeq" id="WP_137195598.1">
    <property type="nucleotide sequence ID" value="NZ_CP039965.1"/>
</dbReference>
<proteinExistence type="predicted"/>
<dbReference type="Proteomes" id="UP000298631">
    <property type="component" value="Plasmid unnamed1"/>
</dbReference>
<reference evidence="1 2" key="1">
    <citation type="submission" date="2019-05" db="EMBL/GenBank/DDBJ databases">
        <title>Pseudorhodobacter turbinis sp. nov., isolated from the gut of the Korean turban shell.</title>
        <authorList>
            <person name="Jeong Y.-S."/>
            <person name="Kang W.-R."/>
            <person name="Bae J.-W."/>
        </authorList>
    </citation>
    <scope>NUCLEOTIDE SEQUENCE [LARGE SCALE GENOMIC DNA]</scope>
    <source>
        <strain evidence="1 2">S12M18</strain>
        <plasmid evidence="1 2">unnamed1</plasmid>
    </source>
</reference>
<keyword evidence="1" id="KW-0614">Plasmid</keyword>
<organism evidence="1 2">
    <name type="scientific">Pseudorhodobacter turbinis</name>
    <dbReference type="NCBI Taxonomy" id="2500533"/>
    <lineage>
        <taxon>Bacteria</taxon>
        <taxon>Pseudomonadati</taxon>
        <taxon>Pseudomonadota</taxon>
        <taxon>Alphaproteobacteria</taxon>
        <taxon>Rhodobacterales</taxon>
        <taxon>Paracoccaceae</taxon>
        <taxon>Pseudorhodobacter</taxon>
    </lineage>
</organism>
<evidence type="ECO:0000313" key="1">
    <source>
        <dbReference type="EMBL" id="QCO57790.1"/>
    </source>
</evidence>
<evidence type="ECO:0000313" key="2">
    <source>
        <dbReference type="Proteomes" id="UP000298631"/>
    </source>
</evidence>
<protein>
    <submittedName>
        <fullName evidence="1">Uncharacterized protein</fullName>
    </submittedName>
</protein>
<dbReference type="EMBL" id="CP039965">
    <property type="protein sequence ID" value="QCO57790.1"/>
    <property type="molecule type" value="Genomic_DNA"/>
</dbReference>
<dbReference type="KEGG" id="pseb:EOK75_19095"/>
<accession>A0A4P8EKN3</accession>
<dbReference type="AlphaFoldDB" id="A0A4P8EKN3"/>
<geneLocation type="plasmid" evidence="1 2">
    <name>unnamed1</name>
</geneLocation>
<sequence length="74" mass="8513">MEVESKMKKRTKVLRELKPARESAFGHIARIPEYFAQRKRDRSFGADLCEYAGGLAYQPKLALFLIWQPKGVAD</sequence>
<gene>
    <name evidence="1" type="ORF">EOK75_19095</name>
</gene>